<evidence type="ECO:0000313" key="2">
    <source>
        <dbReference type="EMBL" id="AJC12599.1"/>
    </source>
</evidence>
<dbReference type="EMBL" id="CP009302">
    <property type="protein sequence ID" value="AJC12599.1"/>
    <property type="molecule type" value="Genomic_DNA"/>
</dbReference>
<reference evidence="3" key="1">
    <citation type="submission" date="2014-08" db="EMBL/GenBank/DDBJ databases">
        <title>Coriobacteriaceae sp. complete genome.</title>
        <authorList>
            <person name="Looft T."/>
            <person name="Bayles D.O."/>
            <person name="Stanton T.B."/>
        </authorList>
    </citation>
    <scope>NUCLEOTIDE SEQUENCE [LARGE SCALE GENOMIC DNA]</scope>
    <source>
        <strain evidence="3">68-1-3</strain>
    </source>
</reference>
<dbReference type="STRING" id="1531429.JI75_07975"/>
<proteinExistence type="predicted"/>
<evidence type="ECO:0000256" key="1">
    <source>
        <dbReference type="SAM" id="Phobius"/>
    </source>
</evidence>
<reference evidence="2 3" key="2">
    <citation type="journal article" date="2015" name="Genome Announc.">
        <title>Complete Genome Sequence of Coriobacteriaceae Strain 68-1-3, a Novel Mucus-Degrading Isolate from the Swine Intestinal Tract.</title>
        <authorList>
            <person name="Looft T."/>
            <person name="Bayles D.O."/>
            <person name="Alt D.P."/>
            <person name="Stanton T.B."/>
        </authorList>
    </citation>
    <scope>NUCLEOTIDE SEQUENCE [LARGE SCALE GENOMIC DNA]</scope>
    <source>
        <strain evidence="2 3">68-1-3</strain>
    </source>
</reference>
<organism evidence="2 3">
    <name type="scientific">Berryella intestinalis</name>
    <dbReference type="NCBI Taxonomy" id="1531429"/>
    <lineage>
        <taxon>Bacteria</taxon>
        <taxon>Bacillati</taxon>
        <taxon>Actinomycetota</taxon>
        <taxon>Coriobacteriia</taxon>
        <taxon>Eggerthellales</taxon>
        <taxon>Eggerthellaceae</taxon>
        <taxon>Berryella</taxon>
    </lineage>
</organism>
<evidence type="ECO:0000313" key="3">
    <source>
        <dbReference type="Proteomes" id="UP000031121"/>
    </source>
</evidence>
<sequence>MGGFAEREGEAIREAFEGLSFSDEQKERLAQRLAAGAPSAKILRFSPAKRRYRFAVAAAVVAAMALGGGAYAAAGGLVGVQQFADRVFNGAPAQTELLGTVGHPVGASAQSGGVTVTADAVMGDAHGYAVVYSISRDDGRPFEGVEPLENGLLPLGFDYADLNVVGMSGAYGESYFYDEDPSDNAIQYVEKMTVDSPAGGLVGKTLRSSFKGLFILPADGQRRYLAEGVWEFGFELLYSDASVSFPAGQSIAVSEGAATLRELSVSPIALYLSWEEASAPDPDADTMPAPDVKVVMKDGSVVACDIERAGGSAEPGDGKVVWSRNVFFDRIIDPSQVESVQVGGASFKPVA</sequence>
<accession>A0A0A8B5J5</accession>
<protein>
    <submittedName>
        <fullName evidence="2">Uncharacterized protein</fullName>
    </submittedName>
</protein>
<keyword evidence="1" id="KW-1133">Transmembrane helix</keyword>
<gene>
    <name evidence="2" type="ORF">JI75_07975</name>
</gene>
<dbReference type="HOGENOM" id="CLU_786939_0_0_11"/>
<name>A0A0A8B5J5_9ACTN</name>
<keyword evidence="3" id="KW-1185">Reference proteome</keyword>
<dbReference type="KEGG" id="cbac:JI75_07975"/>
<dbReference type="AlphaFoldDB" id="A0A0A8B5J5"/>
<dbReference type="Proteomes" id="UP000031121">
    <property type="component" value="Chromosome"/>
</dbReference>
<feature type="transmembrane region" description="Helical" evidence="1">
    <location>
        <begin position="54"/>
        <end position="74"/>
    </location>
</feature>
<keyword evidence="1" id="KW-0472">Membrane</keyword>
<keyword evidence="1" id="KW-0812">Transmembrane</keyword>